<evidence type="ECO:0000256" key="1">
    <source>
        <dbReference type="SAM" id="MobiDB-lite"/>
    </source>
</evidence>
<organism evidence="2 3">
    <name type="scientific">Hymenobacter aranciens</name>
    <dbReference type="NCBI Taxonomy" id="3063996"/>
    <lineage>
        <taxon>Bacteria</taxon>
        <taxon>Pseudomonadati</taxon>
        <taxon>Bacteroidota</taxon>
        <taxon>Cytophagia</taxon>
        <taxon>Cytophagales</taxon>
        <taxon>Hymenobacteraceae</taxon>
        <taxon>Hymenobacter</taxon>
    </lineage>
</organism>
<dbReference type="RefSeq" id="WP_305005705.1">
    <property type="nucleotide sequence ID" value="NZ_JAUQSY010000003.1"/>
</dbReference>
<proteinExistence type="predicted"/>
<name>A0ABT9BBJ7_9BACT</name>
<gene>
    <name evidence="2" type="ORF">Q5H93_06580</name>
</gene>
<evidence type="ECO:0000313" key="2">
    <source>
        <dbReference type="EMBL" id="MDO7874392.1"/>
    </source>
</evidence>
<feature type="region of interest" description="Disordered" evidence="1">
    <location>
        <begin position="35"/>
        <end position="55"/>
    </location>
</feature>
<dbReference type="Proteomes" id="UP001176429">
    <property type="component" value="Unassembled WGS sequence"/>
</dbReference>
<reference evidence="2" key="1">
    <citation type="submission" date="2023-07" db="EMBL/GenBank/DDBJ databases">
        <authorList>
            <person name="Kim M.K."/>
        </authorList>
    </citation>
    <scope>NUCLEOTIDE SEQUENCE</scope>
    <source>
        <strain evidence="2">ASUV-10-1</strain>
    </source>
</reference>
<keyword evidence="3" id="KW-1185">Reference proteome</keyword>
<evidence type="ECO:0000313" key="3">
    <source>
        <dbReference type="Proteomes" id="UP001176429"/>
    </source>
</evidence>
<dbReference type="EMBL" id="JAUQSY010000003">
    <property type="protein sequence ID" value="MDO7874392.1"/>
    <property type="molecule type" value="Genomic_DNA"/>
</dbReference>
<protein>
    <submittedName>
        <fullName evidence="2">Uncharacterized protein</fullName>
    </submittedName>
</protein>
<sequence>MLFSRFFDGLGARHTHDLDGLATLEVPTSFHLYEGPEQQLPVARRSHRATPSAGP</sequence>
<accession>A0ABT9BBJ7</accession>
<comment type="caution">
    <text evidence="2">The sequence shown here is derived from an EMBL/GenBank/DDBJ whole genome shotgun (WGS) entry which is preliminary data.</text>
</comment>